<name>A0A3M0KN34_HIRRU</name>
<keyword evidence="13" id="KW-0449">Lipoprotein</keyword>
<dbReference type="PANTHER" id="PTHR10441">
    <property type="entry name" value="CD8 ALPHA CHAIN"/>
    <property type="match status" value="1"/>
</dbReference>
<keyword evidence="6" id="KW-0391">Immunity</keyword>
<evidence type="ECO:0000256" key="13">
    <source>
        <dbReference type="ARBA" id="ARBA00023288"/>
    </source>
</evidence>
<dbReference type="Gene3D" id="2.60.40.10">
    <property type="entry name" value="Immunoglobulins"/>
    <property type="match status" value="2"/>
</dbReference>
<dbReference type="InterPro" id="IPR013783">
    <property type="entry name" value="Ig-like_fold"/>
</dbReference>
<dbReference type="Pfam" id="PF07686">
    <property type="entry name" value="V-set"/>
    <property type="match status" value="2"/>
</dbReference>
<dbReference type="AlphaFoldDB" id="A0A3M0KN34"/>
<dbReference type="STRING" id="333673.A0A3M0KN34"/>
<evidence type="ECO:0000256" key="15">
    <source>
        <dbReference type="SAM" id="MobiDB-lite"/>
    </source>
</evidence>
<evidence type="ECO:0000256" key="1">
    <source>
        <dbReference type="ARBA" id="ARBA00004251"/>
    </source>
</evidence>
<evidence type="ECO:0000256" key="2">
    <source>
        <dbReference type="ARBA" id="ARBA00021525"/>
    </source>
</evidence>
<accession>A0A3M0KN34</accession>
<evidence type="ECO:0000313" key="19">
    <source>
        <dbReference type="EMBL" id="RMC14463.1"/>
    </source>
</evidence>
<evidence type="ECO:0000256" key="8">
    <source>
        <dbReference type="ARBA" id="ARBA00023130"/>
    </source>
</evidence>
<evidence type="ECO:0000256" key="14">
    <source>
        <dbReference type="ARBA" id="ARBA00023319"/>
    </source>
</evidence>
<keyword evidence="4 16" id="KW-0812">Transmembrane</keyword>
<dbReference type="InterPro" id="IPR007110">
    <property type="entry name" value="Ig-like_dom"/>
</dbReference>
<feature type="signal peptide" evidence="17">
    <location>
        <begin position="1"/>
        <end position="20"/>
    </location>
</feature>
<evidence type="ECO:0000256" key="7">
    <source>
        <dbReference type="ARBA" id="ARBA00022989"/>
    </source>
</evidence>
<dbReference type="Proteomes" id="UP000269221">
    <property type="component" value="Unassembled WGS sequence"/>
</dbReference>
<keyword evidence="5 17" id="KW-0732">Signal</keyword>
<dbReference type="SMART" id="SM00406">
    <property type="entry name" value="IGv"/>
    <property type="match status" value="2"/>
</dbReference>
<keyword evidence="20" id="KW-1185">Reference proteome</keyword>
<feature type="compositionally biased region" description="Polar residues" evidence="15">
    <location>
        <begin position="344"/>
        <end position="360"/>
    </location>
</feature>
<feature type="region of interest" description="Disordered" evidence="15">
    <location>
        <begin position="134"/>
        <end position="163"/>
    </location>
</feature>
<dbReference type="GO" id="GO:0009897">
    <property type="term" value="C:external side of plasma membrane"/>
    <property type="evidence" value="ECO:0007669"/>
    <property type="project" value="TreeGrafter"/>
</dbReference>
<feature type="chain" id="PRO_5018217096" description="T-cell surface glycoprotein CD8 alpha chain" evidence="17">
    <location>
        <begin position="21"/>
        <end position="445"/>
    </location>
</feature>
<keyword evidence="12" id="KW-0325">Glycoprotein</keyword>
<dbReference type="EMBL" id="QRBI01000105">
    <property type="protein sequence ID" value="RMC14463.1"/>
    <property type="molecule type" value="Genomic_DNA"/>
</dbReference>
<keyword evidence="10" id="KW-0564">Palmitate</keyword>
<dbReference type="PROSITE" id="PS50835">
    <property type="entry name" value="IG_LIKE"/>
    <property type="match status" value="1"/>
</dbReference>
<comment type="subcellular location">
    <subcellularLocation>
        <location evidence="1">Cell membrane</location>
        <topology evidence="1">Single-pass type I membrane protein</topology>
    </subcellularLocation>
</comment>
<dbReference type="OrthoDB" id="9906515at2759"/>
<dbReference type="GO" id="GO:0045065">
    <property type="term" value="P:cytotoxic T cell differentiation"/>
    <property type="evidence" value="ECO:0007669"/>
    <property type="project" value="TreeGrafter"/>
</dbReference>
<feature type="region of interest" description="Disordered" evidence="15">
    <location>
        <begin position="344"/>
        <end position="364"/>
    </location>
</feature>
<dbReference type="SMART" id="SM00409">
    <property type="entry name" value="IG"/>
    <property type="match status" value="2"/>
</dbReference>
<evidence type="ECO:0000256" key="6">
    <source>
        <dbReference type="ARBA" id="ARBA00022859"/>
    </source>
</evidence>
<gene>
    <name evidence="19" type="ORF">DUI87_09559</name>
</gene>
<evidence type="ECO:0000259" key="18">
    <source>
        <dbReference type="PROSITE" id="PS50835"/>
    </source>
</evidence>
<organism evidence="19 20">
    <name type="scientific">Hirundo rustica rustica</name>
    <dbReference type="NCBI Taxonomy" id="333673"/>
    <lineage>
        <taxon>Eukaryota</taxon>
        <taxon>Metazoa</taxon>
        <taxon>Chordata</taxon>
        <taxon>Craniata</taxon>
        <taxon>Vertebrata</taxon>
        <taxon>Euteleostomi</taxon>
        <taxon>Archelosauria</taxon>
        <taxon>Archosauria</taxon>
        <taxon>Dinosauria</taxon>
        <taxon>Saurischia</taxon>
        <taxon>Theropoda</taxon>
        <taxon>Coelurosauria</taxon>
        <taxon>Aves</taxon>
        <taxon>Neognathae</taxon>
        <taxon>Neoaves</taxon>
        <taxon>Telluraves</taxon>
        <taxon>Australaves</taxon>
        <taxon>Passeriformes</taxon>
        <taxon>Sylvioidea</taxon>
        <taxon>Hirundinidae</taxon>
        <taxon>Hirundo</taxon>
    </lineage>
</organism>
<dbReference type="SUPFAM" id="SSF48726">
    <property type="entry name" value="Immunoglobulin"/>
    <property type="match status" value="2"/>
</dbReference>
<evidence type="ECO:0000256" key="12">
    <source>
        <dbReference type="ARBA" id="ARBA00023180"/>
    </source>
</evidence>
<dbReference type="InterPro" id="IPR015468">
    <property type="entry name" value="CD8_asu"/>
</dbReference>
<evidence type="ECO:0000256" key="16">
    <source>
        <dbReference type="SAM" id="Phobius"/>
    </source>
</evidence>
<evidence type="ECO:0000256" key="17">
    <source>
        <dbReference type="SAM" id="SignalP"/>
    </source>
</evidence>
<feature type="transmembrane region" description="Helical" evidence="16">
    <location>
        <begin position="377"/>
        <end position="400"/>
    </location>
</feature>
<keyword evidence="8" id="KW-1064">Adaptive immunity</keyword>
<sequence>MARPWLHLCICLQIPGFYTALLLTQTPERILTQTNNETEILCELKEHSGVYWYRWNQERQHFEFLVFSNTLGKATYGTNVSQDKFSVREARSHSSSSLHIRHLRPSDSGTYYCSVSRSSQLLLGSGTRLSVVDALPPPPKTTQTPVSRKPAPQITKSKAASRTGPCSPLVWIPLATGVLLLLLSLVSAAHRLYRECRASTLWGARPWDSQEQGGCPGVYGQSLEIKLRSPKDITQLRLGQKLELECRSDRHSGAYWIHQDKSGSLHFIVFISSTSRATFEGNQKTSPHFEAWREHTSYHLVVKSFTPQDEGSYFCVAGFNQMLYFSPGQLAFLPATTVVAPTTCGSTPKSSTTEEPNLQTPDPAERTQEDLDFFCHIFIWVPLAGACLLLLIALAITIVLRQLPSLRKAKIHQEDNKQGVEKVLAKGKASDLHTILSFSFQLTTA</sequence>
<dbReference type="InterPro" id="IPR003599">
    <property type="entry name" value="Ig_sub"/>
</dbReference>
<evidence type="ECO:0000256" key="9">
    <source>
        <dbReference type="ARBA" id="ARBA00023136"/>
    </source>
</evidence>
<keyword evidence="11" id="KW-1015">Disulfide bond</keyword>
<keyword evidence="9 16" id="KW-0472">Membrane</keyword>
<evidence type="ECO:0000256" key="3">
    <source>
        <dbReference type="ARBA" id="ARBA00022475"/>
    </source>
</evidence>
<dbReference type="InterPro" id="IPR013106">
    <property type="entry name" value="Ig_V-set"/>
</dbReference>
<keyword evidence="3" id="KW-1003">Cell membrane</keyword>
<dbReference type="PANTHER" id="PTHR10441:SF2">
    <property type="entry name" value="T-CELL SURFACE GLYCOPROTEIN CD8 ALPHA CHAIN"/>
    <property type="match status" value="1"/>
</dbReference>
<evidence type="ECO:0000256" key="10">
    <source>
        <dbReference type="ARBA" id="ARBA00023139"/>
    </source>
</evidence>
<dbReference type="InterPro" id="IPR036179">
    <property type="entry name" value="Ig-like_dom_sf"/>
</dbReference>
<dbReference type="GO" id="GO:0002456">
    <property type="term" value="P:T cell mediated immunity"/>
    <property type="evidence" value="ECO:0007669"/>
    <property type="project" value="TreeGrafter"/>
</dbReference>
<evidence type="ECO:0000256" key="11">
    <source>
        <dbReference type="ARBA" id="ARBA00023157"/>
    </source>
</evidence>
<protein>
    <recommendedName>
        <fullName evidence="2">T-cell surface glycoprotein CD8 alpha chain</fullName>
    </recommendedName>
</protein>
<proteinExistence type="predicted"/>
<dbReference type="GO" id="GO:0007166">
    <property type="term" value="P:cell surface receptor signaling pathway"/>
    <property type="evidence" value="ECO:0007669"/>
    <property type="project" value="TreeGrafter"/>
</dbReference>
<keyword evidence="14" id="KW-0393">Immunoglobulin domain</keyword>
<keyword evidence="7 16" id="KW-1133">Transmembrane helix</keyword>
<comment type="caution">
    <text evidence="19">The sequence shown here is derived from an EMBL/GenBank/DDBJ whole genome shotgun (WGS) entry which is preliminary data.</text>
</comment>
<reference evidence="19 20" key="1">
    <citation type="submission" date="2018-07" db="EMBL/GenBank/DDBJ databases">
        <title>A high quality draft genome assembly of the barn swallow (H. rustica rustica).</title>
        <authorList>
            <person name="Formenti G."/>
            <person name="Chiara M."/>
            <person name="Poveda L."/>
            <person name="Francoijs K.-J."/>
            <person name="Bonisoli-Alquati A."/>
            <person name="Canova L."/>
            <person name="Gianfranceschi L."/>
            <person name="Horner D.S."/>
            <person name="Saino N."/>
        </authorList>
    </citation>
    <scope>NUCLEOTIDE SEQUENCE [LARGE SCALE GENOMIC DNA]</scope>
    <source>
        <strain evidence="19">Chelidonia</strain>
        <tissue evidence="19">Blood</tissue>
    </source>
</reference>
<feature type="domain" description="Ig-like" evidence="18">
    <location>
        <begin position="15"/>
        <end position="130"/>
    </location>
</feature>
<evidence type="ECO:0000256" key="4">
    <source>
        <dbReference type="ARBA" id="ARBA00022692"/>
    </source>
</evidence>
<evidence type="ECO:0000256" key="5">
    <source>
        <dbReference type="ARBA" id="ARBA00022729"/>
    </source>
</evidence>
<evidence type="ECO:0000313" key="20">
    <source>
        <dbReference type="Proteomes" id="UP000269221"/>
    </source>
</evidence>